<dbReference type="PANTHER" id="PTHR34351:SF2">
    <property type="entry name" value="DUF58 DOMAIN-CONTAINING PROTEIN"/>
    <property type="match status" value="1"/>
</dbReference>
<evidence type="ECO:0000313" key="2">
    <source>
        <dbReference type="Proteomes" id="UP000601171"/>
    </source>
</evidence>
<gene>
    <name evidence="1" type="ORF">H8707_03670</name>
</gene>
<comment type="caution">
    <text evidence="1">The sequence shown here is derived from an EMBL/GenBank/DDBJ whole genome shotgun (WGS) entry which is preliminary data.</text>
</comment>
<protein>
    <submittedName>
        <fullName evidence="1">DUF58 domain-containing protein</fullName>
    </submittedName>
</protein>
<accession>A0A926IEG1</accession>
<name>A0A926IEG1_9FIRM</name>
<dbReference type="AlphaFoldDB" id="A0A926IEG1"/>
<sequence length="357" mass="40780">MTWILAGIILFTAIINKITLKYGFDKLNYNLDVSKKAAEIGEDISVTSTFENNKGLTVTFLQVDERYPKGFNVENYNYTLYILPYQRVKRTYQIVGMERGLYQIKGSSLSLGDFIGFKMVYKNLNVGKDIVILPRKLDIKKSLIPMGSLNGDVSVRRWIIDDPNMILGIRDYTGNEPQKYIHWQSSLKHGKLMVKNFDFTTDNSIIIVLNIETIKPFWMGIEKESIENSISLVRGIMEELESKKIPYGFITNAFGNSSTTSQFYYPGLGRNQLSFLLEMLGRINYGISSTFEDLLTEIINRRNSYSTFVVVTPKVFTSYIDKLNKLSKASTKVILISLESINMDKLDKGIIKYGVKL</sequence>
<keyword evidence="2" id="KW-1185">Reference proteome</keyword>
<evidence type="ECO:0000313" key="1">
    <source>
        <dbReference type="EMBL" id="MBC8587337.1"/>
    </source>
</evidence>
<dbReference type="PANTHER" id="PTHR34351">
    <property type="entry name" value="SLR1927 PROTEIN-RELATED"/>
    <property type="match status" value="1"/>
</dbReference>
<dbReference type="EMBL" id="JACRTG010000010">
    <property type="protein sequence ID" value="MBC8587337.1"/>
    <property type="molecule type" value="Genomic_DNA"/>
</dbReference>
<reference evidence="1" key="1">
    <citation type="submission" date="2020-08" db="EMBL/GenBank/DDBJ databases">
        <title>Genome public.</title>
        <authorList>
            <person name="Liu C."/>
            <person name="Sun Q."/>
        </authorList>
    </citation>
    <scope>NUCLEOTIDE SEQUENCE</scope>
    <source>
        <strain evidence="1">BX21</strain>
    </source>
</reference>
<dbReference type="RefSeq" id="WP_262428793.1">
    <property type="nucleotide sequence ID" value="NZ_JACRTG010000010.1"/>
</dbReference>
<organism evidence="1 2">
    <name type="scientific">Paratissierella segnis</name>
    <dbReference type="NCBI Taxonomy" id="2763679"/>
    <lineage>
        <taxon>Bacteria</taxon>
        <taxon>Bacillati</taxon>
        <taxon>Bacillota</taxon>
        <taxon>Tissierellia</taxon>
        <taxon>Tissierellales</taxon>
        <taxon>Tissierellaceae</taxon>
        <taxon>Paratissierella</taxon>
    </lineage>
</organism>
<proteinExistence type="predicted"/>
<dbReference type="Proteomes" id="UP000601171">
    <property type="component" value="Unassembled WGS sequence"/>
</dbReference>